<keyword evidence="2" id="KW-1185">Reference proteome</keyword>
<accession>A0A1I5JIL1</accession>
<gene>
    <name evidence="1" type="ORF">SAMN04488519_112127</name>
</gene>
<evidence type="ECO:0000313" key="1">
    <source>
        <dbReference type="EMBL" id="SFO72632.1"/>
    </source>
</evidence>
<dbReference type="STRING" id="226506.SAMN04488519_112127"/>
<proteinExistence type="predicted"/>
<reference evidence="2" key="1">
    <citation type="submission" date="2016-10" db="EMBL/GenBank/DDBJ databases">
        <authorList>
            <person name="Varghese N."/>
            <person name="Submissions S."/>
        </authorList>
    </citation>
    <scope>NUCLEOTIDE SEQUENCE [LARGE SCALE GENOMIC DNA]</scope>
    <source>
        <strain evidence="2">DSM 15282</strain>
    </source>
</reference>
<dbReference type="AlphaFoldDB" id="A0A1I5JIL1"/>
<dbReference type="EMBL" id="FOVW01000012">
    <property type="protein sequence ID" value="SFO72632.1"/>
    <property type="molecule type" value="Genomic_DNA"/>
</dbReference>
<dbReference type="RefSeq" id="WP_139217518.1">
    <property type="nucleotide sequence ID" value="NZ_FOVW01000012.1"/>
</dbReference>
<sequence length="139" mass="16068">MKSMLFLVCILSLISCLNERPCQNFELGETFEFSYQEQVTHCTEPISITFLELSQDSRCPENVTCVWQGLAQIKILVSVNGQEKPFDLSTYPPHQGIPSEIFYLGYKIALVDLKPYPNTTKKYRIEDYQAYLLIDKVEE</sequence>
<dbReference type="Proteomes" id="UP000199564">
    <property type="component" value="Unassembled WGS sequence"/>
</dbReference>
<dbReference type="PROSITE" id="PS51257">
    <property type="entry name" value="PROKAR_LIPOPROTEIN"/>
    <property type="match status" value="1"/>
</dbReference>
<protein>
    <recommendedName>
        <fullName evidence="3">Lipoprotein</fullName>
    </recommendedName>
</protein>
<evidence type="ECO:0008006" key="3">
    <source>
        <dbReference type="Google" id="ProtNLM"/>
    </source>
</evidence>
<evidence type="ECO:0000313" key="2">
    <source>
        <dbReference type="Proteomes" id="UP000199564"/>
    </source>
</evidence>
<name>A0A1I5JIL1_9BACT</name>
<organism evidence="1 2">
    <name type="scientific">Algoriphagus ornithinivorans</name>
    <dbReference type="NCBI Taxonomy" id="226506"/>
    <lineage>
        <taxon>Bacteria</taxon>
        <taxon>Pseudomonadati</taxon>
        <taxon>Bacteroidota</taxon>
        <taxon>Cytophagia</taxon>
        <taxon>Cytophagales</taxon>
        <taxon>Cyclobacteriaceae</taxon>
        <taxon>Algoriphagus</taxon>
    </lineage>
</organism>